<accession>A0ACB8RNM0</accession>
<reference evidence="1" key="1">
    <citation type="submission" date="2021-02" db="EMBL/GenBank/DDBJ databases">
        <authorList>
            <consortium name="DOE Joint Genome Institute"/>
            <person name="Ahrendt S."/>
            <person name="Looney B.P."/>
            <person name="Miyauchi S."/>
            <person name="Morin E."/>
            <person name="Drula E."/>
            <person name="Courty P.E."/>
            <person name="Chicoki N."/>
            <person name="Fauchery L."/>
            <person name="Kohler A."/>
            <person name="Kuo A."/>
            <person name="Labutti K."/>
            <person name="Pangilinan J."/>
            <person name="Lipzen A."/>
            <person name="Riley R."/>
            <person name="Andreopoulos W."/>
            <person name="He G."/>
            <person name="Johnson J."/>
            <person name="Barry K.W."/>
            <person name="Grigoriev I.V."/>
            <person name="Nagy L."/>
            <person name="Hibbett D."/>
            <person name="Henrissat B."/>
            <person name="Matheny P.B."/>
            <person name="Labbe J."/>
            <person name="Martin F."/>
        </authorList>
    </citation>
    <scope>NUCLEOTIDE SEQUENCE</scope>
    <source>
        <strain evidence="1">FP105234-sp</strain>
    </source>
</reference>
<comment type="caution">
    <text evidence="1">The sequence shown here is derived from an EMBL/GenBank/DDBJ whole genome shotgun (WGS) entry which is preliminary data.</text>
</comment>
<reference evidence="1" key="2">
    <citation type="journal article" date="2022" name="New Phytol.">
        <title>Evolutionary transition to the ectomycorrhizal habit in the genomes of a hyperdiverse lineage of mushroom-forming fungi.</title>
        <authorList>
            <person name="Looney B."/>
            <person name="Miyauchi S."/>
            <person name="Morin E."/>
            <person name="Drula E."/>
            <person name="Courty P.E."/>
            <person name="Kohler A."/>
            <person name="Kuo A."/>
            <person name="LaButti K."/>
            <person name="Pangilinan J."/>
            <person name="Lipzen A."/>
            <person name="Riley R."/>
            <person name="Andreopoulos W."/>
            <person name="He G."/>
            <person name="Johnson J."/>
            <person name="Nolan M."/>
            <person name="Tritt A."/>
            <person name="Barry K.W."/>
            <person name="Grigoriev I.V."/>
            <person name="Nagy L.G."/>
            <person name="Hibbett D."/>
            <person name="Henrissat B."/>
            <person name="Matheny P.B."/>
            <person name="Labbe J."/>
            <person name="Martin F.M."/>
        </authorList>
    </citation>
    <scope>NUCLEOTIDE SEQUENCE</scope>
    <source>
        <strain evidence="1">FP105234-sp</strain>
    </source>
</reference>
<proteinExistence type="predicted"/>
<sequence>EWDKTLSPPCASIVNALRNLFGPLYMDRMFISDDMMALTLDRLRNATFMLQLFDDSLKVAPEWEGDGPAEQIAFRLPTREQDRRSLIKRTREESEARSSSKRQRRFKKENGRSGASSAAHTT</sequence>
<dbReference type="EMBL" id="MU275953">
    <property type="protein sequence ID" value="KAI0045397.1"/>
    <property type="molecule type" value="Genomic_DNA"/>
</dbReference>
<gene>
    <name evidence="1" type="ORF">FA95DRAFT_1607768</name>
</gene>
<feature type="non-terminal residue" evidence="1">
    <location>
        <position position="1"/>
    </location>
</feature>
<protein>
    <submittedName>
        <fullName evidence="1">Uncharacterized protein</fullName>
    </submittedName>
</protein>
<keyword evidence="2" id="KW-1185">Reference proteome</keyword>
<evidence type="ECO:0000313" key="1">
    <source>
        <dbReference type="EMBL" id="KAI0045397.1"/>
    </source>
</evidence>
<organism evidence="1 2">
    <name type="scientific">Auriscalpium vulgare</name>
    <dbReference type="NCBI Taxonomy" id="40419"/>
    <lineage>
        <taxon>Eukaryota</taxon>
        <taxon>Fungi</taxon>
        <taxon>Dikarya</taxon>
        <taxon>Basidiomycota</taxon>
        <taxon>Agaricomycotina</taxon>
        <taxon>Agaricomycetes</taxon>
        <taxon>Russulales</taxon>
        <taxon>Auriscalpiaceae</taxon>
        <taxon>Auriscalpium</taxon>
    </lineage>
</organism>
<evidence type="ECO:0000313" key="2">
    <source>
        <dbReference type="Proteomes" id="UP000814033"/>
    </source>
</evidence>
<name>A0ACB8RNM0_9AGAM</name>
<dbReference type="Proteomes" id="UP000814033">
    <property type="component" value="Unassembled WGS sequence"/>
</dbReference>